<protein>
    <submittedName>
        <fullName evidence="2">Uncharacterized protein</fullName>
    </submittedName>
</protein>
<name>A0ABR2ZEG8_9AGAR</name>
<dbReference type="EMBL" id="JBBXMP010000215">
    <property type="protein sequence ID" value="KAL0059614.1"/>
    <property type="molecule type" value="Genomic_DNA"/>
</dbReference>
<evidence type="ECO:0000256" key="1">
    <source>
        <dbReference type="SAM" id="MobiDB-lite"/>
    </source>
</evidence>
<reference evidence="2 3" key="1">
    <citation type="submission" date="2024-05" db="EMBL/GenBank/DDBJ databases">
        <title>A draft genome resource for the thread blight pathogen Marasmius tenuissimus strain MS-2.</title>
        <authorList>
            <person name="Yulfo-Soto G.E."/>
            <person name="Baruah I.K."/>
            <person name="Amoako-Attah I."/>
            <person name="Bukari Y."/>
            <person name="Meinhardt L.W."/>
            <person name="Bailey B.A."/>
            <person name="Cohen S.P."/>
        </authorList>
    </citation>
    <scope>NUCLEOTIDE SEQUENCE [LARGE SCALE GENOMIC DNA]</scope>
    <source>
        <strain evidence="2 3">MS-2</strain>
    </source>
</reference>
<evidence type="ECO:0000313" key="3">
    <source>
        <dbReference type="Proteomes" id="UP001437256"/>
    </source>
</evidence>
<gene>
    <name evidence="2" type="ORF">AAF712_013626</name>
</gene>
<accession>A0ABR2ZEG8</accession>
<comment type="caution">
    <text evidence="2">The sequence shown here is derived from an EMBL/GenBank/DDBJ whole genome shotgun (WGS) entry which is preliminary data.</text>
</comment>
<evidence type="ECO:0000313" key="2">
    <source>
        <dbReference type="EMBL" id="KAL0059614.1"/>
    </source>
</evidence>
<feature type="compositionally biased region" description="Polar residues" evidence="1">
    <location>
        <begin position="46"/>
        <end position="62"/>
    </location>
</feature>
<organism evidence="2 3">
    <name type="scientific">Marasmius tenuissimus</name>
    <dbReference type="NCBI Taxonomy" id="585030"/>
    <lineage>
        <taxon>Eukaryota</taxon>
        <taxon>Fungi</taxon>
        <taxon>Dikarya</taxon>
        <taxon>Basidiomycota</taxon>
        <taxon>Agaricomycotina</taxon>
        <taxon>Agaricomycetes</taxon>
        <taxon>Agaricomycetidae</taxon>
        <taxon>Agaricales</taxon>
        <taxon>Marasmiineae</taxon>
        <taxon>Marasmiaceae</taxon>
        <taxon>Marasmius</taxon>
    </lineage>
</organism>
<dbReference type="Proteomes" id="UP001437256">
    <property type="component" value="Unassembled WGS sequence"/>
</dbReference>
<feature type="region of interest" description="Disordered" evidence="1">
    <location>
        <begin position="39"/>
        <end position="113"/>
    </location>
</feature>
<proteinExistence type="predicted"/>
<keyword evidence="3" id="KW-1185">Reference proteome</keyword>
<sequence length="190" mass="20868">MPETMGILSLFSTEPLGDPHDGSQIQELSERMDRAELFPSEPQFFPPSTSSFDTPLTFQTSDIPPFQTAWSTEEGFNPRKRSGMEDSSGQGPAKRARVAPLGTPAHSTRRSAEYPSPRLLGETTFTGVAQQPKFGGLDLNGGGRTREWDYRQFEFEMPSGNGWNENGYSTVIGGNNGQSCDSQWSFGFLG</sequence>
<feature type="region of interest" description="Disordered" evidence="1">
    <location>
        <begin position="1"/>
        <end position="23"/>
    </location>
</feature>